<comment type="subcellular location">
    <subcellularLocation>
        <location evidence="2">Cell membrane</location>
    </subcellularLocation>
</comment>
<dbReference type="InterPro" id="IPR003661">
    <property type="entry name" value="HisK_dim/P_dom"/>
</dbReference>
<protein>
    <recommendedName>
        <fullName evidence="3">histidine kinase</fullName>
        <ecNumber evidence="3">2.7.13.3</ecNumber>
    </recommendedName>
</protein>
<keyword evidence="7 15" id="KW-0418">Kinase</keyword>
<feature type="domain" description="HAMP" evidence="14">
    <location>
        <begin position="88"/>
        <end position="141"/>
    </location>
</feature>
<dbReference type="Pfam" id="PF02518">
    <property type="entry name" value="HATPase_c"/>
    <property type="match status" value="1"/>
</dbReference>
<evidence type="ECO:0000313" key="15">
    <source>
        <dbReference type="EMBL" id="SDD21478.1"/>
    </source>
</evidence>
<dbReference type="Pfam" id="PF00672">
    <property type="entry name" value="HAMP"/>
    <property type="match status" value="1"/>
</dbReference>
<dbReference type="GO" id="GO:0005886">
    <property type="term" value="C:plasma membrane"/>
    <property type="evidence" value="ECO:0007669"/>
    <property type="project" value="UniProtKB-SubCell"/>
</dbReference>
<evidence type="ECO:0000256" key="4">
    <source>
        <dbReference type="ARBA" id="ARBA00022553"/>
    </source>
</evidence>
<dbReference type="SUPFAM" id="SSF47384">
    <property type="entry name" value="Homodimeric domain of signal transducing histidine kinase"/>
    <property type="match status" value="1"/>
</dbReference>
<evidence type="ECO:0000256" key="6">
    <source>
        <dbReference type="ARBA" id="ARBA00022692"/>
    </source>
</evidence>
<evidence type="ECO:0000259" key="14">
    <source>
        <dbReference type="PROSITE" id="PS50885"/>
    </source>
</evidence>
<dbReference type="PANTHER" id="PTHR45436:SF5">
    <property type="entry name" value="SENSOR HISTIDINE KINASE TRCS"/>
    <property type="match status" value="1"/>
</dbReference>
<evidence type="ECO:0000259" key="13">
    <source>
        <dbReference type="PROSITE" id="PS50109"/>
    </source>
</evidence>
<dbReference type="Gene3D" id="3.30.565.10">
    <property type="entry name" value="Histidine kinase-like ATPase, C-terminal domain"/>
    <property type="match status" value="1"/>
</dbReference>
<dbReference type="InterPro" id="IPR003660">
    <property type="entry name" value="HAMP_dom"/>
</dbReference>
<keyword evidence="16" id="KW-1185">Reference proteome</keyword>
<name>A0A1G6SXC8_9MICO</name>
<dbReference type="GO" id="GO:0000155">
    <property type="term" value="F:phosphorelay sensor kinase activity"/>
    <property type="evidence" value="ECO:0007669"/>
    <property type="project" value="InterPro"/>
</dbReference>
<dbReference type="Gene3D" id="1.10.287.130">
    <property type="match status" value="1"/>
</dbReference>
<dbReference type="InterPro" id="IPR004358">
    <property type="entry name" value="Sig_transdc_His_kin-like_C"/>
</dbReference>
<evidence type="ECO:0000256" key="10">
    <source>
        <dbReference type="ARBA" id="ARBA00023136"/>
    </source>
</evidence>
<keyword evidence="9" id="KW-0902">Two-component regulatory system</keyword>
<keyword evidence="10 12" id="KW-0472">Membrane</keyword>
<dbReference type="PROSITE" id="PS50885">
    <property type="entry name" value="HAMP"/>
    <property type="match status" value="1"/>
</dbReference>
<evidence type="ECO:0000256" key="9">
    <source>
        <dbReference type="ARBA" id="ARBA00023012"/>
    </source>
</evidence>
<dbReference type="InterPro" id="IPR050428">
    <property type="entry name" value="TCS_sensor_his_kinase"/>
</dbReference>
<feature type="compositionally biased region" description="Basic residues" evidence="11">
    <location>
        <begin position="376"/>
        <end position="386"/>
    </location>
</feature>
<comment type="catalytic activity">
    <reaction evidence="1">
        <text>ATP + protein L-histidine = ADP + protein N-phospho-L-histidine.</text>
        <dbReference type="EC" id="2.7.13.3"/>
    </reaction>
</comment>
<dbReference type="InterPro" id="IPR036097">
    <property type="entry name" value="HisK_dim/P_sf"/>
</dbReference>
<keyword evidence="5" id="KW-0808">Transferase</keyword>
<dbReference type="CDD" id="cd06225">
    <property type="entry name" value="HAMP"/>
    <property type="match status" value="1"/>
</dbReference>
<reference evidence="15 16" key="1">
    <citation type="submission" date="2016-09" db="EMBL/GenBank/DDBJ databases">
        <authorList>
            <person name="Capua I."/>
            <person name="De Benedictis P."/>
            <person name="Joannis T."/>
            <person name="Lombin L.H."/>
            <person name="Cattoli G."/>
        </authorList>
    </citation>
    <scope>NUCLEOTIDE SEQUENCE [LARGE SCALE GENOMIC DNA]</scope>
    <source>
        <strain evidence="15 16">ISLP-3</strain>
    </source>
</reference>
<dbReference type="OrthoDB" id="9757990at2"/>
<sequence length="386" mass="40626">MSDVGIAGRLLAAMALVLLTGGLTAWLVASALGPSIFHEHMVVAGVDQDSSTTIHAEEAFRTASGASLSIALAAAGVASIAVCLFLTTRIGRSTRILSTAATRVAGGQFDTLVTDPALGAEFSELTAAFNNMAVRLQESHSLRRRLLSDVAHELRTPVSTIMAYLEAIEDGVKTLDSSTLSTLRAQGTRLVRLADDLAAVTRAESSDLDLDRVQTDVTELITQVASAFAHQCADREIELRVETASGVPIVAVDPDRIHQVLANLVENALQHTQPGGAVTITSTAVAGNAQVEVSDTGEGIEPAHLPHLFERFYRAGTARDRDRGGSGIGLAIVKAIIEAHGGTVQAFSDGPGRGARFVITLPPHETEADETVARSRGPRHGPHLHR</sequence>
<dbReference type="CDD" id="cd00082">
    <property type="entry name" value="HisKA"/>
    <property type="match status" value="1"/>
</dbReference>
<evidence type="ECO:0000256" key="5">
    <source>
        <dbReference type="ARBA" id="ARBA00022679"/>
    </source>
</evidence>
<keyword evidence="4" id="KW-0597">Phosphoprotein</keyword>
<evidence type="ECO:0000256" key="3">
    <source>
        <dbReference type="ARBA" id="ARBA00012438"/>
    </source>
</evidence>
<dbReference type="PROSITE" id="PS50109">
    <property type="entry name" value="HIS_KIN"/>
    <property type="match status" value="1"/>
</dbReference>
<accession>A0A1G6SXC8</accession>
<dbReference type="Gene3D" id="6.10.340.10">
    <property type="match status" value="1"/>
</dbReference>
<dbReference type="SMART" id="SM00388">
    <property type="entry name" value="HisKA"/>
    <property type="match status" value="1"/>
</dbReference>
<evidence type="ECO:0000256" key="1">
    <source>
        <dbReference type="ARBA" id="ARBA00000085"/>
    </source>
</evidence>
<keyword evidence="6 12" id="KW-0812">Transmembrane</keyword>
<keyword evidence="8 12" id="KW-1133">Transmembrane helix</keyword>
<dbReference type="SMART" id="SM00387">
    <property type="entry name" value="HATPase_c"/>
    <property type="match status" value="1"/>
</dbReference>
<dbReference type="PRINTS" id="PR00344">
    <property type="entry name" value="BCTRLSENSOR"/>
</dbReference>
<dbReference type="PANTHER" id="PTHR45436">
    <property type="entry name" value="SENSOR HISTIDINE KINASE YKOH"/>
    <property type="match status" value="1"/>
</dbReference>
<dbReference type="SMART" id="SM00304">
    <property type="entry name" value="HAMP"/>
    <property type="match status" value="1"/>
</dbReference>
<dbReference type="InterPro" id="IPR005467">
    <property type="entry name" value="His_kinase_dom"/>
</dbReference>
<dbReference type="CDD" id="cd00075">
    <property type="entry name" value="HATPase"/>
    <property type="match status" value="1"/>
</dbReference>
<evidence type="ECO:0000256" key="12">
    <source>
        <dbReference type="SAM" id="Phobius"/>
    </source>
</evidence>
<evidence type="ECO:0000256" key="8">
    <source>
        <dbReference type="ARBA" id="ARBA00022989"/>
    </source>
</evidence>
<dbReference type="SUPFAM" id="SSF55874">
    <property type="entry name" value="ATPase domain of HSP90 chaperone/DNA topoisomerase II/histidine kinase"/>
    <property type="match status" value="1"/>
</dbReference>
<dbReference type="EC" id="2.7.13.3" evidence="3"/>
<feature type="region of interest" description="Disordered" evidence="11">
    <location>
        <begin position="362"/>
        <end position="386"/>
    </location>
</feature>
<feature type="transmembrane region" description="Helical" evidence="12">
    <location>
        <begin position="66"/>
        <end position="87"/>
    </location>
</feature>
<organism evidence="15 16">
    <name type="scientific">Sanguibacter gelidistatuariae</name>
    <dbReference type="NCBI Taxonomy" id="1814289"/>
    <lineage>
        <taxon>Bacteria</taxon>
        <taxon>Bacillati</taxon>
        <taxon>Actinomycetota</taxon>
        <taxon>Actinomycetes</taxon>
        <taxon>Micrococcales</taxon>
        <taxon>Sanguibacteraceae</taxon>
        <taxon>Sanguibacter</taxon>
    </lineage>
</organism>
<evidence type="ECO:0000313" key="16">
    <source>
        <dbReference type="Proteomes" id="UP000199039"/>
    </source>
</evidence>
<dbReference type="Proteomes" id="UP000199039">
    <property type="component" value="Unassembled WGS sequence"/>
</dbReference>
<dbReference type="EMBL" id="FMYH01000006">
    <property type="protein sequence ID" value="SDD21478.1"/>
    <property type="molecule type" value="Genomic_DNA"/>
</dbReference>
<dbReference type="AlphaFoldDB" id="A0A1G6SXC8"/>
<dbReference type="FunFam" id="3.30.565.10:FF:000006">
    <property type="entry name" value="Sensor histidine kinase WalK"/>
    <property type="match status" value="1"/>
</dbReference>
<dbReference type="InterPro" id="IPR036890">
    <property type="entry name" value="HATPase_C_sf"/>
</dbReference>
<evidence type="ECO:0000256" key="7">
    <source>
        <dbReference type="ARBA" id="ARBA00022777"/>
    </source>
</evidence>
<dbReference type="InterPro" id="IPR003594">
    <property type="entry name" value="HATPase_dom"/>
</dbReference>
<dbReference type="Pfam" id="PF00512">
    <property type="entry name" value="HisKA"/>
    <property type="match status" value="1"/>
</dbReference>
<gene>
    <name evidence="15" type="ORF">SAMN05216410_2964</name>
</gene>
<evidence type="ECO:0000256" key="11">
    <source>
        <dbReference type="SAM" id="MobiDB-lite"/>
    </source>
</evidence>
<dbReference type="STRING" id="1814289.SAMN05216410_2964"/>
<feature type="domain" description="Histidine kinase" evidence="13">
    <location>
        <begin position="149"/>
        <end position="365"/>
    </location>
</feature>
<proteinExistence type="predicted"/>
<evidence type="ECO:0000256" key="2">
    <source>
        <dbReference type="ARBA" id="ARBA00004236"/>
    </source>
</evidence>